<keyword evidence="4" id="KW-0597">Phosphoprotein</keyword>
<evidence type="ECO:0000256" key="11">
    <source>
        <dbReference type="ARBA" id="ARBA00079049"/>
    </source>
</evidence>
<dbReference type="PANTHER" id="PTHR19308">
    <property type="entry name" value="PHOSPHATIDYLCHOLINE TRANSFER PROTEIN"/>
    <property type="match status" value="1"/>
</dbReference>
<sequence>MSAFKDSDFISFAKQYKDLSLDNWEFYVKTNEFTIYRQPVLDQGLYCYRSIGTWADIKADTLAHVYLDLEFRKQWDKNMLGYQLFEGGTHFQMKYPWPLAHRDYAYVIEKRRVQDDQRQYQVILGQSLPASVYPKQKGVVRIDDYMQHICITPTEDTKGCRIFMDYFDDPKGNIPKAIINWAAKTGVPAFIDHLKNACRQYERDHGPIMPSDDTHVLYLS</sequence>
<evidence type="ECO:0000256" key="5">
    <source>
        <dbReference type="ARBA" id="ARBA00022990"/>
    </source>
</evidence>
<proteinExistence type="predicted"/>
<keyword evidence="2" id="KW-0813">Transport</keyword>
<name>A0A1C7N9A9_9FUNG</name>
<organism evidence="13 14">
    <name type="scientific">Choanephora cucurbitarum</name>
    <dbReference type="NCBI Taxonomy" id="101091"/>
    <lineage>
        <taxon>Eukaryota</taxon>
        <taxon>Fungi</taxon>
        <taxon>Fungi incertae sedis</taxon>
        <taxon>Mucoromycota</taxon>
        <taxon>Mucoromycotina</taxon>
        <taxon>Mucoromycetes</taxon>
        <taxon>Mucorales</taxon>
        <taxon>Mucorineae</taxon>
        <taxon>Choanephoraceae</taxon>
        <taxon>Choanephoroideae</taxon>
        <taxon>Choanephora</taxon>
    </lineage>
</organism>
<evidence type="ECO:0000256" key="8">
    <source>
        <dbReference type="ARBA" id="ARBA00063535"/>
    </source>
</evidence>
<reference evidence="13 14" key="1">
    <citation type="submission" date="2016-03" db="EMBL/GenBank/DDBJ databases">
        <title>Choanephora cucurbitarum.</title>
        <authorList>
            <person name="Min B."/>
            <person name="Park H."/>
            <person name="Park J.-H."/>
            <person name="Shin H.-D."/>
            <person name="Choi I.-G."/>
        </authorList>
    </citation>
    <scope>NUCLEOTIDE SEQUENCE [LARGE SCALE GENOMIC DNA]</scope>
    <source>
        <strain evidence="13 14">KUS-F28377</strain>
    </source>
</reference>
<dbReference type="GO" id="GO:0006869">
    <property type="term" value="P:lipid transport"/>
    <property type="evidence" value="ECO:0007669"/>
    <property type="project" value="UniProtKB-KW"/>
</dbReference>
<evidence type="ECO:0000259" key="12">
    <source>
        <dbReference type="PROSITE" id="PS50848"/>
    </source>
</evidence>
<comment type="caution">
    <text evidence="13">The sequence shown here is derived from an EMBL/GenBank/DDBJ whole genome shotgun (WGS) entry which is preliminary data.</text>
</comment>
<keyword evidence="14" id="KW-1185">Reference proteome</keyword>
<dbReference type="FunFam" id="3.30.530.20:FF:000017">
    <property type="entry name" value="Phosphatidylcholine transfer protein, putative"/>
    <property type="match status" value="1"/>
</dbReference>
<comment type="subcellular location">
    <subcellularLocation>
        <location evidence="1">Cytoplasm</location>
    </subcellularLocation>
</comment>
<feature type="domain" description="START" evidence="12">
    <location>
        <begin position="22"/>
        <end position="203"/>
    </location>
</feature>
<dbReference type="SUPFAM" id="SSF55961">
    <property type="entry name" value="Bet v1-like"/>
    <property type="match status" value="1"/>
</dbReference>
<evidence type="ECO:0000256" key="10">
    <source>
        <dbReference type="ARBA" id="ARBA00077188"/>
    </source>
</evidence>
<keyword evidence="3" id="KW-0963">Cytoplasm</keyword>
<keyword evidence="6" id="KW-0445">Lipid transport</keyword>
<evidence type="ECO:0000256" key="1">
    <source>
        <dbReference type="ARBA" id="ARBA00004496"/>
    </source>
</evidence>
<dbReference type="AlphaFoldDB" id="A0A1C7N9A9"/>
<evidence type="ECO:0000256" key="2">
    <source>
        <dbReference type="ARBA" id="ARBA00022448"/>
    </source>
</evidence>
<evidence type="ECO:0000313" key="14">
    <source>
        <dbReference type="Proteomes" id="UP000093000"/>
    </source>
</evidence>
<dbReference type="GO" id="GO:0008289">
    <property type="term" value="F:lipid binding"/>
    <property type="evidence" value="ECO:0007669"/>
    <property type="project" value="UniProtKB-KW"/>
</dbReference>
<evidence type="ECO:0000313" key="13">
    <source>
        <dbReference type="EMBL" id="OBZ85723.1"/>
    </source>
</evidence>
<evidence type="ECO:0000256" key="6">
    <source>
        <dbReference type="ARBA" id="ARBA00023055"/>
    </source>
</evidence>
<keyword evidence="7" id="KW-0446">Lipid-binding</keyword>
<protein>
    <recommendedName>
        <fullName evidence="9">Phosphatidylcholine transfer protein</fullName>
    </recommendedName>
    <alternativeName>
        <fullName evidence="11">START domain-containing protein 2</fullName>
    </alternativeName>
    <alternativeName>
        <fullName evidence="10">StAR-related lipid transfer protein 2</fullName>
    </alternativeName>
</protein>
<dbReference type="Pfam" id="PF01852">
    <property type="entry name" value="START"/>
    <property type="match status" value="1"/>
</dbReference>
<dbReference type="PANTHER" id="PTHR19308:SF39">
    <property type="entry name" value="PHOSPHATIDYLCHOLINE TRANSFER PROTEIN"/>
    <property type="match status" value="1"/>
</dbReference>
<dbReference type="SMART" id="SM00234">
    <property type="entry name" value="START"/>
    <property type="match status" value="1"/>
</dbReference>
<evidence type="ECO:0000256" key="3">
    <source>
        <dbReference type="ARBA" id="ARBA00022490"/>
    </source>
</evidence>
<dbReference type="GO" id="GO:0005829">
    <property type="term" value="C:cytosol"/>
    <property type="evidence" value="ECO:0007669"/>
    <property type="project" value="UniProtKB-ARBA"/>
</dbReference>
<dbReference type="InParanoid" id="A0A1C7N9A9"/>
<dbReference type="InterPro" id="IPR023393">
    <property type="entry name" value="START-like_dom_sf"/>
</dbReference>
<comment type="subunit">
    <text evidence="8">Interacts with ACOT13/THEM2.</text>
</comment>
<gene>
    <name evidence="13" type="primary">PCTP</name>
    <name evidence="13" type="ORF">A0J61_06227</name>
</gene>
<keyword evidence="5" id="KW-0007">Acetylation</keyword>
<dbReference type="STRING" id="101091.A0A1C7N9A9"/>
<evidence type="ECO:0000256" key="7">
    <source>
        <dbReference type="ARBA" id="ARBA00023121"/>
    </source>
</evidence>
<evidence type="ECO:0000256" key="9">
    <source>
        <dbReference type="ARBA" id="ARBA00069061"/>
    </source>
</evidence>
<dbReference type="InterPro" id="IPR051213">
    <property type="entry name" value="START_lipid_transfer"/>
</dbReference>
<dbReference type="InterPro" id="IPR002913">
    <property type="entry name" value="START_lipid-bd_dom"/>
</dbReference>
<dbReference type="PROSITE" id="PS50848">
    <property type="entry name" value="START"/>
    <property type="match status" value="1"/>
</dbReference>
<dbReference type="Gene3D" id="3.30.530.20">
    <property type="match status" value="1"/>
</dbReference>
<accession>A0A1C7N9A9</accession>
<dbReference type="OrthoDB" id="1295045at2759"/>
<evidence type="ECO:0000256" key="4">
    <source>
        <dbReference type="ARBA" id="ARBA00022553"/>
    </source>
</evidence>
<dbReference type="Proteomes" id="UP000093000">
    <property type="component" value="Unassembled WGS sequence"/>
</dbReference>
<dbReference type="EMBL" id="LUGH01000367">
    <property type="protein sequence ID" value="OBZ85723.1"/>
    <property type="molecule type" value="Genomic_DNA"/>
</dbReference>